<dbReference type="eggNOG" id="ENOG5032SY3">
    <property type="taxonomic scope" value="Bacteria"/>
</dbReference>
<dbReference type="Proteomes" id="UP000000822">
    <property type="component" value="Chromosome"/>
</dbReference>
<keyword evidence="3" id="KW-1185">Reference proteome</keyword>
<dbReference type="AlphaFoldDB" id="Q8EMU1"/>
<feature type="transmembrane region" description="Helical" evidence="1">
    <location>
        <begin position="62"/>
        <end position="80"/>
    </location>
</feature>
<protein>
    <submittedName>
        <fullName evidence="2">Uncharacterized protein</fullName>
    </submittedName>
</protein>
<dbReference type="HOGENOM" id="CLU_123209_0_0_9"/>
<dbReference type="OrthoDB" id="1625483at2"/>
<proteinExistence type="predicted"/>
<feature type="transmembrane region" description="Helical" evidence="1">
    <location>
        <begin position="25"/>
        <end position="42"/>
    </location>
</feature>
<reference evidence="2 3" key="2">
    <citation type="journal article" date="2002" name="Nucleic Acids Res.">
        <title>Genome sequence of Oceanobacillus iheyensis isolated from the Iheya Ridge and its unexpected adaptive capabilities to extreme environments.</title>
        <authorList>
            <person name="Takami H."/>
            <person name="Takaki Y."/>
            <person name="Uchiyama I."/>
        </authorList>
    </citation>
    <scope>NUCLEOTIDE SEQUENCE [LARGE SCALE GENOMIC DNA]</scope>
    <source>
        <strain evidence="3">DSM 14371 / CIP 107618 / JCM 11309 / KCTC 3954 / HTE831</strain>
    </source>
</reference>
<keyword evidence="1" id="KW-0812">Transmembrane</keyword>
<evidence type="ECO:0000256" key="1">
    <source>
        <dbReference type="SAM" id="Phobius"/>
    </source>
</evidence>
<dbReference type="STRING" id="221109.gene:10735001"/>
<evidence type="ECO:0000313" key="2">
    <source>
        <dbReference type="EMBL" id="BAC14705.1"/>
    </source>
</evidence>
<gene>
    <name evidence="2" type="ordered locus">OB2749</name>
</gene>
<evidence type="ECO:0000313" key="3">
    <source>
        <dbReference type="Proteomes" id="UP000000822"/>
    </source>
</evidence>
<accession>Q8EMU1</accession>
<reference evidence="2 3" key="1">
    <citation type="journal article" date="2001" name="FEMS Microbiol. Lett.">
        <title>Oceanobacillus iheyensis gen. nov., sp. nov., a deep-sea extremely halotolerant and alkaliphilic species isolated from a depth of 1050 m on the Iheya Ridge.</title>
        <authorList>
            <person name="Lu J."/>
            <person name="Nogi Y."/>
            <person name="Takami H."/>
        </authorList>
    </citation>
    <scope>NUCLEOTIDE SEQUENCE [LARGE SCALE GENOMIC DNA]</scope>
    <source>
        <strain evidence="3">DSM 14371 / CIP 107618 / JCM 11309 / KCTC 3954 / HTE831</strain>
    </source>
</reference>
<dbReference type="KEGG" id="oih:OB2749"/>
<sequence length="154" mass="17354">MNQSPSNHDESYVEVIGDTVCGKHLMMTIIISVCLSLAGFFLGREVIFANIAAEEMIESYSLLLGIGGSVAGLILNTFLFKPKRRLNETASTSDELSSVYEKLQFDIHEEREAIKNDPVIIQEMKEQGFYDMFMESEKEVTQDTASSRKKEDDQ</sequence>
<dbReference type="RefSeq" id="WP_011067143.1">
    <property type="nucleotide sequence ID" value="NC_004193.1"/>
</dbReference>
<name>Q8EMU1_OCEIH</name>
<keyword evidence="1" id="KW-0472">Membrane</keyword>
<organism evidence="2 3">
    <name type="scientific">Oceanobacillus iheyensis (strain DSM 14371 / CIP 107618 / JCM 11309 / KCTC 3954 / HTE831)</name>
    <dbReference type="NCBI Taxonomy" id="221109"/>
    <lineage>
        <taxon>Bacteria</taxon>
        <taxon>Bacillati</taxon>
        <taxon>Bacillota</taxon>
        <taxon>Bacilli</taxon>
        <taxon>Bacillales</taxon>
        <taxon>Bacillaceae</taxon>
        <taxon>Oceanobacillus</taxon>
    </lineage>
</organism>
<keyword evidence="1" id="KW-1133">Transmembrane helix</keyword>
<dbReference type="EMBL" id="BA000028">
    <property type="protein sequence ID" value="BAC14705.1"/>
    <property type="molecule type" value="Genomic_DNA"/>
</dbReference>